<reference evidence="7 8" key="1">
    <citation type="submission" date="2019-06" db="EMBL/GenBank/DDBJ databases">
        <title>Sequencing the genomes of 1000 actinobacteria strains.</title>
        <authorList>
            <person name="Klenk H.-P."/>
        </authorList>
    </citation>
    <scope>NUCLEOTIDE SEQUENCE [LARGE SCALE GENOMIC DNA]</scope>
    <source>
        <strain evidence="7 8">DSM 43866</strain>
    </source>
</reference>
<dbReference type="InterPro" id="IPR046348">
    <property type="entry name" value="SIS_dom_sf"/>
</dbReference>
<dbReference type="GO" id="GO:1901135">
    <property type="term" value="P:carbohydrate derivative metabolic process"/>
    <property type="evidence" value="ECO:0007669"/>
    <property type="project" value="InterPro"/>
</dbReference>
<evidence type="ECO:0000256" key="3">
    <source>
        <dbReference type="ARBA" id="ARBA00023163"/>
    </source>
</evidence>
<feature type="region of interest" description="Disordered" evidence="4">
    <location>
        <begin position="1"/>
        <end position="137"/>
    </location>
</feature>
<dbReference type="EMBL" id="VIWY01000002">
    <property type="protein sequence ID" value="TWG24060.1"/>
    <property type="molecule type" value="Genomic_DNA"/>
</dbReference>
<comment type="caution">
    <text evidence="7">The sequence shown here is derived from an EMBL/GenBank/DDBJ whole genome shotgun (WGS) entry which is preliminary data.</text>
</comment>
<dbReference type="Pfam" id="PF01418">
    <property type="entry name" value="HTH_6"/>
    <property type="match status" value="1"/>
</dbReference>
<dbReference type="PROSITE" id="PS51464">
    <property type="entry name" value="SIS"/>
    <property type="match status" value="1"/>
</dbReference>
<keyword evidence="1" id="KW-0805">Transcription regulation</keyword>
<dbReference type="PROSITE" id="PS51071">
    <property type="entry name" value="HTH_RPIR"/>
    <property type="match status" value="1"/>
</dbReference>
<dbReference type="InterPro" id="IPR000281">
    <property type="entry name" value="HTH_RpiR"/>
</dbReference>
<dbReference type="GO" id="GO:0003700">
    <property type="term" value="F:DNA-binding transcription factor activity"/>
    <property type="evidence" value="ECO:0007669"/>
    <property type="project" value="InterPro"/>
</dbReference>
<dbReference type="GO" id="GO:0003677">
    <property type="term" value="F:DNA binding"/>
    <property type="evidence" value="ECO:0007669"/>
    <property type="project" value="UniProtKB-KW"/>
</dbReference>
<dbReference type="InterPro" id="IPR001347">
    <property type="entry name" value="SIS_dom"/>
</dbReference>
<feature type="compositionally biased region" description="Basic and acidic residues" evidence="4">
    <location>
        <begin position="56"/>
        <end position="135"/>
    </location>
</feature>
<protein>
    <submittedName>
        <fullName evidence="7">RpiR family transcriptional regulator</fullName>
    </submittedName>
</protein>
<evidence type="ECO:0000313" key="8">
    <source>
        <dbReference type="Proteomes" id="UP000320239"/>
    </source>
</evidence>
<dbReference type="CDD" id="cd05013">
    <property type="entry name" value="SIS_RpiR"/>
    <property type="match status" value="1"/>
</dbReference>
<evidence type="ECO:0000313" key="7">
    <source>
        <dbReference type="EMBL" id="TWG24060.1"/>
    </source>
</evidence>
<feature type="domain" description="SIS" evidence="6">
    <location>
        <begin position="262"/>
        <end position="402"/>
    </location>
</feature>
<dbReference type="Gene3D" id="3.40.50.10490">
    <property type="entry name" value="Glucose-6-phosphate isomerase like protein, domain 1"/>
    <property type="match status" value="1"/>
</dbReference>
<feature type="domain" description="HTH rpiR-type" evidence="5">
    <location>
        <begin position="137"/>
        <end position="213"/>
    </location>
</feature>
<gene>
    <name evidence="7" type="ORF">FHX34_102613</name>
</gene>
<dbReference type="InterPro" id="IPR036388">
    <property type="entry name" value="WH-like_DNA-bd_sf"/>
</dbReference>
<dbReference type="Gene3D" id="1.10.10.10">
    <property type="entry name" value="Winged helix-like DNA-binding domain superfamily/Winged helix DNA-binding domain"/>
    <property type="match status" value="1"/>
</dbReference>
<dbReference type="InterPro" id="IPR009057">
    <property type="entry name" value="Homeodomain-like_sf"/>
</dbReference>
<dbReference type="Pfam" id="PF01380">
    <property type="entry name" value="SIS"/>
    <property type="match status" value="1"/>
</dbReference>
<dbReference type="Proteomes" id="UP000320239">
    <property type="component" value="Unassembled WGS sequence"/>
</dbReference>
<dbReference type="InterPro" id="IPR035472">
    <property type="entry name" value="RpiR-like_SIS"/>
</dbReference>
<dbReference type="InterPro" id="IPR047640">
    <property type="entry name" value="RpiR-like"/>
</dbReference>
<evidence type="ECO:0000256" key="2">
    <source>
        <dbReference type="ARBA" id="ARBA00023125"/>
    </source>
</evidence>
<accession>A0A561WJR3</accession>
<evidence type="ECO:0000256" key="1">
    <source>
        <dbReference type="ARBA" id="ARBA00023015"/>
    </source>
</evidence>
<dbReference type="AlphaFoldDB" id="A0A561WJR3"/>
<keyword evidence="3" id="KW-0804">Transcription</keyword>
<dbReference type="SUPFAM" id="SSF46689">
    <property type="entry name" value="Homeodomain-like"/>
    <property type="match status" value="1"/>
</dbReference>
<dbReference type="PANTHER" id="PTHR30514:SF1">
    <property type="entry name" value="HTH-TYPE TRANSCRIPTIONAL REGULATOR HEXR-RELATED"/>
    <property type="match status" value="1"/>
</dbReference>
<evidence type="ECO:0000259" key="5">
    <source>
        <dbReference type="PROSITE" id="PS51071"/>
    </source>
</evidence>
<name>A0A561WJR3_ACTTI</name>
<keyword evidence="8" id="KW-1185">Reference proteome</keyword>
<dbReference type="GO" id="GO:0097367">
    <property type="term" value="F:carbohydrate derivative binding"/>
    <property type="evidence" value="ECO:0007669"/>
    <property type="project" value="InterPro"/>
</dbReference>
<organism evidence="7 8">
    <name type="scientific">Actinoplanes teichomyceticus</name>
    <dbReference type="NCBI Taxonomy" id="1867"/>
    <lineage>
        <taxon>Bacteria</taxon>
        <taxon>Bacillati</taxon>
        <taxon>Actinomycetota</taxon>
        <taxon>Actinomycetes</taxon>
        <taxon>Micromonosporales</taxon>
        <taxon>Micromonosporaceae</taxon>
        <taxon>Actinoplanes</taxon>
    </lineage>
</organism>
<keyword evidence="2" id="KW-0238">DNA-binding</keyword>
<evidence type="ECO:0000259" key="6">
    <source>
        <dbReference type="PROSITE" id="PS51464"/>
    </source>
</evidence>
<sequence length="424" mass="44938">MAEPEMDGTASTAVADSLVRDQAAPNGSDRAAPDRLDQGIWVRAEPRSRPPAGRADTGRGEARQENARSDIGRGETRQDNGRGETRQDNGRGETRQENGRSDIGRGDGRADIGRGDHGRTEKLDRNGSDPMDHPPADGVLVRVRTLLPEFTGALQRVAEQVLADPAAASRATIVELAERSGTSPATVTRFCRALGFDGYADLRLGIAAETGRARSAGWTVDIGREIQPNDPLERVLGQIMAADTRAMHDTASLLDLAEVERAAAAIAAAPRVNIFGASGSALVGEEMQFSLHRIGIPVWAWTDVHNGLASAALSRPGDVALGISHSGETGETIELVAEASSRGATTIALTSFPRSPLAELADIVLLTATQATTFRPDALSARHPQLVVLDLLYVAVAQRTHERSHAAFQRTAQAVHGHKAAKDA</sequence>
<dbReference type="PANTHER" id="PTHR30514">
    <property type="entry name" value="GLUCOKINASE"/>
    <property type="match status" value="1"/>
</dbReference>
<evidence type="ECO:0000256" key="4">
    <source>
        <dbReference type="SAM" id="MobiDB-lite"/>
    </source>
</evidence>
<proteinExistence type="predicted"/>
<dbReference type="SUPFAM" id="SSF53697">
    <property type="entry name" value="SIS domain"/>
    <property type="match status" value="1"/>
</dbReference>